<evidence type="ECO:0000259" key="4">
    <source>
        <dbReference type="PROSITE" id="PS50893"/>
    </source>
</evidence>
<dbReference type="Pfam" id="PF00005">
    <property type="entry name" value="ABC_tran"/>
    <property type="match status" value="1"/>
</dbReference>
<dbReference type="SMART" id="SM00382">
    <property type="entry name" value="AAA"/>
    <property type="match status" value="1"/>
</dbReference>
<dbReference type="GO" id="GO:0016887">
    <property type="term" value="F:ATP hydrolysis activity"/>
    <property type="evidence" value="ECO:0007669"/>
    <property type="project" value="InterPro"/>
</dbReference>
<evidence type="ECO:0000313" key="6">
    <source>
        <dbReference type="Proteomes" id="UP000219573"/>
    </source>
</evidence>
<dbReference type="RefSeq" id="WP_097016116.1">
    <property type="nucleotide sequence ID" value="NZ_OBDZ01000001.1"/>
</dbReference>
<name>A0A285F447_9FIRM</name>
<dbReference type="InterPro" id="IPR015854">
    <property type="entry name" value="ABC_transpr_LolD-like"/>
</dbReference>
<dbReference type="FunFam" id="3.40.50.300:FF:000032">
    <property type="entry name" value="Export ABC transporter ATP-binding protein"/>
    <property type="match status" value="1"/>
</dbReference>
<dbReference type="AlphaFoldDB" id="A0A285F447"/>
<dbReference type="OrthoDB" id="9802264at2"/>
<dbReference type="InterPro" id="IPR017871">
    <property type="entry name" value="ABC_transporter-like_CS"/>
</dbReference>
<organism evidence="5 6">
    <name type="scientific">Orenia metallireducens</name>
    <dbReference type="NCBI Taxonomy" id="1413210"/>
    <lineage>
        <taxon>Bacteria</taxon>
        <taxon>Bacillati</taxon>
        <taxon>Bacillota</taxon>
        <taxon>Clostridia</taxon>
        <taxon>Halanaerobiales</taxon>
        <taxon>Halobacteroidaceae</taxon>
        <taxon>Orenia</taxon>
    </lineage>
</organism>
<dbReference type="PROSITE" id="PS00211">
    <property type="entry name" value="ABC_TRANSPORTER_1"/>
    <property type="match status" value="1"/>
</dbReference>
<gene>
    <name evidence="5" type="ORF">SAMN06265827_10169</name>
</gene>
<dbReference type="GO" id="GO:0005886">
    <property type="term" value="C:plasma membrane"/>
    <property type="evidence" value="ECO:0007669"/>
    <property type="project" value="TreeGrafter"/>
</dbReference>
<dbReference type="InterPro" id="IPR017911">
    <property type="entry name" value="MacB-like_ATP-bd"/>
</dbReference>
<dbReference type="GO" id="GO:0098796">
    <property type="term" value="C:membrane protein complex"/>
    <property type="evidence" value="ECO:0007669"/>
    <property type="project" value="UniProtKB-ARBA"/>
</dbReference>
<dbReference type="InterPro" id="IPR003593">
    <property type="entry name" value="AAA+_ATPase"/>
</dbReference>
<dbReference type="EMBL" id="OBDZ01000001">
    <property type="protein sequence ID" value="SNY05494.1"/>
    <property type="molecule type" value="Genomic_DNA"/>
</dbReference>
<dbReference type="Gene3D" id="3.40.50.300">
    <property type="entry name" value="P-loop containing nucleotide triphosphate hydrolases"/>
    <property type="match status" value="1"/>
</dbReference>
<dbReference type="SUPFAM" id="SSF52540">
    <property type="entry name" value="P-loop containing nucleoside triphosphate hydrolases"/>
    <property type="match status" value="1"/>
</dbReference>
<keyword evidence="3 5" id="KW-0067">ATP-binding</keyword>
<dbReference type="PANTHER" id="PTHR24220">
    <property type="entry name" value="IMPORT ATP-BINDING PROTEIN"/>
    <property type="match status" value="1"/>
</dbReference>
<accession>A0A285F447</accession>
<evidence type="ECO:0000256" key="1">
    <source>
        <dbReference type="ARBA" id="ARBA00022448"/>
    </source>
</evidence>
<protein>
    <submittedName>
        <fullName evidence="5">Putative ABC transport system ATP-binding protein</fullName>
    </submittedName>
</protein>
<feature type="domain" description="ABC transporter" evidence="4">
    <location>
        <begin position="4"/>
        <end position="229"/>
    </location>
</feature>
<sequence>MSLLKLQGVKKIYQQGRVEVEALRGIDLEIEAGEFTSIGGPSGSGKTTLLNMIGCLHRPTIGQIIFDGDEIEKLPKEELAMLRRHNLGFIFQDYNLIPVLTVYENVELALRLLGDVEKKEIKERVVNILKSVGLGDYINRKPNELSGGQKQRVSIARALVKEPKLVLADEPTANLDSKTSEDVLEVMLEMNQKLTTTFIFSTHDPQVMEYAKRLLTLKDGKIIEDRKNS</sequence>
<reference evidence="6" key="1">
    <citation type="submission" date="2017-09" db="EMBL/GenBank/DDBJ databases">
        <authorList>
            <person name="Varghese N."/>
            <person name="Submissions S."/>
        </authorList>
    </citation>
    <scope>NUCLEOTIDE SEQUENCE [LARGE SCALE GENOMIC DNA]</scope>
    <source>
        <strain evidence="6">MSL47</strain>
    </source>
</reference>
<dbReference type="InterPro" id="IPR003439">
    <property type="entry name" value="ABC_transporter-like_ATP-bd"/>
</dbReference>
<dbReference type="GO" id="GO:0022857">
    <property type="term" value="F:transmembrane transporter activity"/>
    <property type="evidence" value="ECO:0007669"/>
    <property type="project" value="TreeGrafter"/>
</dbReference>
<keyword evidence="6" id="KW-1185">Reference proteome</keyword>
<evidence type="ECO:0000256" key="3">
    <source>
        <dbReference type="ARBA" id="ARBA00022840"/>
    </source>
</evidence>
<evidence type="ECO:0000313" key="5">
    <source>
        <dbReference type="EMBL" id="SNY05494.1"/>
    </source>
</evidence>
<dbReference type="CDD" id="cd03255">
    <property type="entry name" value="ABC_MJ0796_LolCDE_FtsE"/>
    <property type="match status" value="1"/>
</dbReference>
<dbReference type="PROSITE" id="PS50893">
    <property type="entry name" value="ABC_TRANSPORTER_2"/>
    <property type="match status" value="1"/>
</dbReference>
<proteinExistence type="predicted"/>
<dbReference type="GO" id="GO:0005524">
    <property type="term" value="F:ATP binding"/>
    <property type="evidence" value="ECO:0007669"/>
    <property type="project" value="UniProtKB-KW"/>
</dbReference>
<evidence type="ECO:0000256" key="2">
    <source>
        <dbReference type="ARBA" id="ARBA00022741"/>
    </source>
</evidence>
<dbReference type="Proteomes" id="UP000219573">
    <property type="component" value="Unassembled WGS sequence"/>
</dbReference>
<keyword evidence="2" id="KW-0547">Nucleotide-binding</keyword>
<keyword evidence="1" id="KW-0813">Transport</keyword>
<dbReference type="InterPro" id="IPR027417">
    <property type="entry name" value="P-loop_NTPase"/>
</dbReference>